<dbReference type="InterPro" id="IPR027417">
    <property type="entry name" value="P-loop_NTPase"/>
</dbReference>
<feature type="non-terminal residue" evidence="4">
    <location>
        <position position="1"/>
    </location>
</feature>
<gene>
    <name evidence="4" type="ORF">H9848_09710</name>
</gene>
<feature type="domain" description="Helicase C-terminal" evidence="3">
    <location>
        <begin position="1"/>
        <end position="92"/>
    </location>
</feature>
<name>A0A9D1XSW3_9BACT</name>
<dbReference type="Gene3D" id="3.40.50.300">
    <property type="entry name" value="P-loop containing nucleotide triphosphate hydrolases"/>
    <property type="match status" value="1"/>
</dbReference>
<dbReference type="Pfam" id="PF00271">
    <property type="entry name" value="Helicase_C"/>
    <property type="match status" value="1"/>
</dbReference>
<dbReference type="AlphaFoldDB" id="A0A9D1XSW3"/>
<keyword evidence="1" id="KW-0378">Hydrolase</keyword>
<keyword evidence="2" id="KW-0175">Coiled coil</keyword>
<sequence>EGINLQFCSLLVNFDLPWNPQRVEQRIGRCHRYGQKNDVVVVNFINKANRADQRVYELLDQKYNLFKGVFGSSDEVLGSTMDGIDFEHRVLDIYQTCRTTEEIDAAFDQLQEEMRQQIEEVLDKTRTQLIENFDRDVVNKLRVRKSADEQALSQFYQLLWQLTISMLGGDIDKIDSKRYSFTLRHSPTDAGQEFSTGPYRMGKDISDAYTYRVGHPLAQYLLAKAKRQDTSDTVGIVFNYTDSPEKISVIENEVGKYGILSVKVVHYHSPKDDEDCIIASAVDSDGRVMPDDFVEKLMSISGHVAMGISPAIDDTLLQAEMASKRKALNESIATRDKQFIDEESAKIEQWAEDQTFSLEEELRNVKKQIKDREREFRKETDDHRRRQLQSEILALQRSQRQKRQELFSLEDEIIVRRDALIAAIDSSLNKAAEEEHLFTIAWQIV</sequence>
<dbReference type="Proteomes" id="UP000823847">
    <property type="component" value="Unassembled WGS sequence"/>
</dbReference>
<proteinExistence type="predicted"/>
<dbReference type="InterPro" id="IPR001650">
    <property type="entry name" value="Helicase_C-like"/>
</dbReference>
<reference evidence="4" key="1">
    <citation type="journal article" date="2021" name="PeerJ">
        <title>Extensive microbial diversity within the chicken gut microbiome revealed by metagenomics and culture.</title>
        <authorList>
            <person name="Gilroy R."/>
            <person name="Ravi A."/>
            <person name="Getino M."/>
            <person name="Pursley I."/>
            <person name="Horton D.L."/>
            <person name="Alikhan N.F."/>
            <person name="Baker D."/>
            <person name="Gharbi K."/>
            <person name="Hall N."/>
            <person name="Watson M."/>
            <person name="Adriaenssens E.M."/>
            <person name="Foster-Nyarko E."/>
            <person name="Jarju S."/>
            <person name="Secka A."/>
            <person name="Antonio M."/>
            <person name="Oren A."/>
            <person name="Chaudhuri R.R."/>
            <person name="La Ragione R."/>
            <person name="Hildebrand F."/>
            <person name="Pallen M.J."/>
        </authorList>
    </citation>
    <scope>NUCLEOTIDE SEQUENCE</scope>
    <source>
        <strain evidence="4">ChiHecec2B26-12326</strain>
    </source>
</reference>
<comment type="caution">
    <text evidence="4">The sequence shown here is derived from an EMBL/GenBank/DDBJ whole genome shotgun (WGS) entry which is preliminary data.</text>
</comment>
<dbReference type="PANTHER" id="PTHR45766:SF6">
    <property type="entry name" value="SWI_SNF-RELATED MATRIX-ASSOCIATED ACTIN-DEPENDENT REGULATOR OF CHROMATIN SUBFAMILY A-LIKE PROTEIN 1"/>
    <property type="match status" value="1"/>
</dbReference>
<evidence type="ECO:0000256" key="2">
    <source>
        <dbReference type="SAM" id="Coils"/>
    </source>
</evidence>
<evidence type="ECO:0000256" key="1">
    <source>
        <dbReference type="ARBA" id="ARBA00022801"/>
    </source>
</evidence>
<dbReference type="CDD" id="cd18793">
    <property type="entry name" value="SF2_C_SNF"/>
    <property type="match status" value="1"/>
</dbReference>
<feature type="coiled-coil region" evidence="2">
    <location>
        <begin position="100"/>
        <end position="127"/>
    </location>
</feature>
<dbReference type="GO" id="GO:0016787">
    <property type="term" value="F:hydrolase activity"/>
    <property type="evidence" value="ECO:0007669"/>
    <property type="project" value="UniProtKB-KW"/>
</dbReference>
<dbReference type="PANTHER" id="PTHR45766">
    <property type="entry name" value="DNA ANNEALING HELICASE AND ENDONUCLEASE ZRANB3 FAMILY MEMBER"/>
    <property type="match status" value="1"/>
</dbReference>
<evidence type="ECO:0000259" key="3">
    <source>
        <dbReference type="PROSITE" id="PS51194"/>
    </source>
</evidence>
<evidence type="ECO:0000313" key="4">
    <source>
        <dbReference type="EMBL" id="HIX86865.1"/>
    </source>
</evidence>
<dbReference type="PROSITE" id="PS51194">
    <property type="entry name" value="HELICASE_CTER"/>
    <property type="match status" value="1"/>
</dbReference>
<dbReference type="EMBL" id="DXEN01000072">
    <property type="protein sequence ID" value="HIX86865.1"/>
    <property type="molecule type" value="Genomic_DNA"/>
</dbReference>
<dbReference type="InterPro" id="IPR049730">
    <property type="entry name" value="SNF2/RAD54-like_C"/>
</dbReference>
<feature type="coiled-coil region" evidence="2">
    <location>
        <begin position="355"/>
        <end position="405"/>
    </location>
</feature>
<dbReference type="SUPFAM" id="SSF52540">
    <property type="entry name" value="P-loop containing nucleoside triphosphate hydrolases"/>
    <property type="match status" value="1"/>
</dbReference>
<organism evidence="4 5">
    <name type="scientific">Candidatus Parabacteroides intestinigallinarum</name>
    <dbReference type="NCBI Taxonomy" id="2838722"/>
    <lineage>
        <taxon>Bacteria</taxon>
        <taxon>Pseudomonadati</taxon>
        <taxon>Bacteroidota</taxon>
        <taxon>Bacteroidia</taxon>
        <taxon>Bacteroidales</taxon>
        <taxon>Tannerellaceae</taxon>
        <taxon>Parabacteroides</taxon>
    </lineage>
</organism>
<reference evidence="4" key="2">
    <citation type="submission" date="2021-04" db="EMBL/GenBank/DDBJ databases">
        <authorList>
            <person name="Gilroy R."/>
        </authorList>
    </citation>
    <scope>NUCLEOTIDE SEQUENCE</scope>
    <source>
        <strain evidence="4">ChiHecec2B26-12326</strain>
    </source>
</reference>
<evidence type="ECO:0000313" key="5">
    <source>
        <dbReference type="Proteomes" id="UP000823847"/>
    </source>
</evidence>
<accession>A0A9D1XSW3</accession>
<protein>
    <recommendedName>
        <fullName evidence="3">Helicase C-terminal domain-containing protein</fullName>
    </recommendedName>
</protein>